<sequence length="123" mass="13935">MSSSRLGLIVIKEKEGDTSNRNVSEWLRKNVKEEEHVVTKAEAKLVEEMVKSKAIRLVDELFLECRPQLGHNQKQVVEALAAREIPSVAKPNCNVACSSYFWDVITIYGPNDSSIIKNQNHKK</sequence>
<comment type="caution">
    <text evidence="1">The sequence shown here is derived from an EMBL/GenBank/DDBJ whole genome shotgun (WGS) entry which is preliminary data.</text>
</comment>
<name>A0ACB9M1L2_BAUVA</name>
<accession>A0ACB9M1L2</accession>
<organism evidence="1 2">
    <name type="scientific">Bauhinia variegata</name>
    <name type="common">Purple orchid tree</name>
    <name type="synonym">Phanera variegata</name>
    <dbReference type="NCBI Taxonomy" id="167791"/>
    <lineage>
        <taxon>Eukaryota</taxon>
        <taxon>Viridiplantae</taxon>
        <taxon>Streptophyta</taxon>
        <taxon>Embryophyta</taxon>
        <taxon>Tracheophyta</taxon>
        <taxon>Spermatophyta</taxon>
        <taxon>Magnoliopsida</taxon>
        <taxon>eudicotyledons</taxon>
        <taxon>Gunneridae</taxon>
        <taxon>Pentapetalae</taxon>
        <taxon>rosids</taxon>
        <taxon>fabids</taxon>
        <taxon>Fabales</taxon>
        <taxon>Fabaceae</taxon>
        <taxon>Cercidoideae</taxon>
        <taxon>Cercideae</taxon>
        <taxon>Bauhiniinae</taxon>
        <taxon>Bauhinia</taxon>
    </lineage>
</organism>
<dbReference type="EMBL" id="CM039435">
    <property type="protein sequence ID" value="KAI4317858.1"/>
    <property type="molecule type" value="Genomic_DNA"/>
</dbReference>
<keyword evidence="2" id="KW-1185">Reference proteome</keyword>
<evidence type="ECO:0000313" key="1">
    <source>
        <dbReference type="EMBL" id="KAI4317858.1"/>
    </source>
</evidence>
<dbReference type="Proteomes" id="UP000828941">
    <property type="component" value="Chromosome 10"/>
</dbReference>
<gene>
    <name evidence="1" type="ORF">L6164_025689</name>
</gene>
<proteinExistence type="predicted"/>
<evidence type="ECO:0000313" key="2">
    <source>
        <dbReference type="Proteomes" id="UP000828941"/>
    </source>
</evidence>
<protein>
    <submittedName>
        <fullName evidence="1">Uncharacterized protein</fullName>
    </submittedName>
</protein>
<reference evidence="1 2" key="1">
    <citation type="journal article" date="2022" name="DNA Res.">
        <title>Chromosomal-level genome assembly of the orchid tree Bauhinia variegata (Leguminosae; Cercidoideae) supports the allotetraploid origin hypothesis of Bauhinia.</title>
        <authorList>
            <person name="Zhong Y."/>
            <person name="Chen Y."/>
            <person name="Zheng D."/>
            <person name="Pang J."/>
            <person name="Liu Y."/>
            <person name="Luo S."/>
            <person name="Meng S."/>
            <person name="Qian L."/>
            <person name="Wei D."/>
            <person name="Dai S."/>
            <person name="Zhou R."/>
        </authorList>
    </citation>
    <scope>NUCLEOTIDE SEQUENCE [LARGE SCALE GENOMIC DNA]</scope>
    <source>
        <strain evidence="1">BV-YZ2020</strain>
    </source>
</reference>